<keyword evidence="2" id="KW-1185">Reference proteome</keyword>
<proteinExistence type="predicted"/>
<evidence type="ECO:0000313" key="2">
    <source>
        <dbReference type="Proteomes" id="UP001159427"/>
    </source>
</evidence>
<reference evidence="1 2" key="1">
    <citation type="submission" date="2022-05" db="EMBL/GenBank/DDBJ databases">
        <authorList>
            <consortium name="Genoscope - CEA"/>
            <person name="William W."/>
        </authorList>
    </citation>
    <scope>NUCLEOTIDE SEQUENCE [LARGE SCALE GENOMIC DNA]</scope>
</reference>
<gene>
    <name evidence="1" type="ORF">PEVE_00018483</name>
</gene>
<dbReference type="EMBL" id="CALNXI010002504">
    <property type="protein sequence ID" value="CAH3188384.1"/>
    <property type="molecule type" value="Genomic_DNA"/>
</dbReference>
<evidence type="ECO:0000313" key="1">
    <source>
        <dbReference type="EMBL" id="CAH3188384.1"/>
    </source>
</evidence>
<accession>A0ABN8SBQ6</accession>
<sequence length="155" mass="18166">MQIIHVTSGEFKYRVHNVKFTNKAVPKPVFAKHVQSQHQIDVIDLRKDPVKNKGKLYKKSSDQVVRLFKKRRKRTYLSTKRLNSRMVKRYARVNNAPAYKTDDKVLVRYRPRRRGSIPPKGHIIIEGTIVKKSKNNPAYMVRIMLPNGSEIEIDE</sequence>
<organism evidence="1 2">
    <name type="scientific">Porites evermanni</name>
    <dbReference type="NCBI Taxonomy" id="104178"/>
    <lineage>
        <taxon>Eukaryota</taxon>
        <taxon>Metazoa</taxon>
        <taxon>Cnidaria</taxon>
        <taxon>Anthozoa</taxon>
        <taxon>Hexacorallia</taxon>
        <taxon>Scleractinia</taxon>
        <taxon>Fungiina</taxon>
        <taxon>Poritidae</taxon>
        <taxon>Porites</taxon>
    </lineage>
</organism>
<comment type="caution">
    <text evidence="1">The sequence shown here is derived from an EMBL/GenBank/DDBJ whole genome shotgun (WGS) entry which is preliminary data.</text>
</comment>
<name>A0ABN8SBQ6_9CNID</name>
<dbReference type="Proteomes" id="UP001159427">
    <property type="component" value="Unassembled WGS sequence"/>
</dbReference>
<protein>
    <submittedName>
        <fullName evidence="1">Uncharacterized protein</fullName>
    </submittedName>
</protein>